<evidence type="ECO:0000313" key="2">
    <source>
        <dbReference type="EMBL" id="CAG8973185.1"/>
    </source>
</evidence>
<organism evidence="2 3">
    <name type="scientific">Hymenoscyphus albidus</name>
    <dbReference type="NCBI Taxonomy" id="595503"/>
    <lineage>
        <taxon>Eukaryota</taxon>
        <taxon>Fungi</taxon>
        <taxon>Dikarya</taxon>
        <taxon>Ascomycota</taxon>
        <taxon>Pezizomycotina</taxon>
        <taxon>Leotiomycetes</taxon>
        <taxon>Helotiales</taxon>
        <taxon>Helotiaceae</taxon>
        <taxon>Hymenoscyphus</taxon>
    </lineage>
</organism>
<reference evidence="2" key="1">
    <citation type="submission" date="2021-07" db="EMBL/GenBank/DDBJ databases">
        <authorList>
            <person name="Durling M."/>
        </authorList>
    </citation>
    <scope>NUCLEOTIDE SEQUENCE</scope>
</reference>
<proteinExistence type="predicted"/>
<dbReference type="Proteomes" id="UP000701801">
    <property type="component" value="Unassembled WGS sequence"/>
</dbReference>
<dbReference type="AlphaFoldDB" id="A0A9N9PYU8"/>
<name>A0A9N9PYU8_9HELO</name>
<accession>A0A9N9PYU8</accession>
<feature type="compositionally biased region" description="Basic and acidic residues" evidence="1">
    <location>
        <begin position="84"/>
        <end position="102"/>
    </location>
</feature>
<comment type="caution">
    <text evidence="2">The sequence shown here is derived from an EMBL/GenBank/DDBJ whole genome shotgun (WGS) entry which is preliminary data.</text>
</comment>
<protein>
    <submittedName>
        <fullName evidence="2">Uncharacterized protein</fullName>
    </submittedName>
</protein>
<keyword evidence="3" id="KW-1185">Reference proteome</keyword>
<evidence type="ECO:0000256" key="1">
    <source>
        <dbReference type="SAM" id="MobiDB-lite"/>
    </source>
</evidence>
<feature type="region of interest" description="Disordered" evidence="1">
    <location>
        <begin position="77"/>
        <end position="109"/>
    </location>
</feature>
<evidence type="ECO:0000313" key="3">
    <source>
        <dbReference type="Proteomes" id="UP000701801"/>
    </source>
</evidence>
<gene>
    <name evidence="2" type="ORF">HYALB_00006353</name>
</gene>
<dbReference type="EMBL" id="CAJVRM010000066">
    <property type="protein sequence ID" value="CAG8973185.1"/>
    <property type="molecule type" value="Genomic_DNA"/>
</dbReference>
<sequence>MPRSWVYRSQLNAIYNKLIDDNKIPAEGNERAHEVLGRILDKARTAATKKYKGQIHRANWALDKYMLRRFDPSAIWPTNMPRPMTEEEKVMTDDQWEVKSDEGTLDVDE</sequence>